<dbReference type="InterPro" id="IPR058575">
    <property type="entry name" value="NTP_transf_8_dom"/>
</dbReference>
<organism evidence="2 3">
    <name type="scientific">Halomonas chromatireducens</name>
    <dbReference type="NCBI Taxonomy" id="507626"/>
    <lineage>
        <taxon>Bacteria</taxon>
        <taxon>Pseudomonadati</taxon>
        <taxon>Pseudomonadota</taxon>
        <taxon>Gammaproteobacteria</taxon>
        <taxon>Oceanospirillales</taxon>
        <taxon>Halomonadaceae</taxon>
        <taxon>Halomonas</taxon>
    </lineage>
</organism>
<proteinExistence type="predicted"/>
<evidence type="ECO:0000313" key="2">
    <source>
        <dbReference type="EMBL" id="AMD02380.1"/>
    </source>
</evidence>
<protein>
    <recommendedName>
        <fullName evidence="1">Nucleotidyltransferase-like domain-containing protein</fullName>
    </recommendedName>
</protein>
<sequence length="336" mass="38404">MSYQRLQPEQSRVAVNAIQLFEALEQHRGQARQVKGSMHWKRIHGREYLYRAYTGGKNHSLGPRSAETEAIREAFDTRKAEHQAREQSLKEQLQLHAAYIRANRLNRFPVAGARVIRALQRRNLPFRIIGTNALYAYEARAGVRIEPEHLATADMDVLMDARQGLRIVTALEGETLLSVIRSSDRSFEPLTDTPYEFRAANAQGYMIDLITQAAEVMAMNDFEHHLEAGDLKPVGIDSLKWAIASPRFEAVVFDERGMPLRLSTVDPRAFVLHKHYVSQRSDREPIKRHRDEAQAQLIATLLGNELRELSTTLAVERAFPHLVRQQASTRFDDFDV</sequence>
<keyword evidence="3" id="KW-1185">Reference proteome</keyword>
<reference evidence="2 3" key="2">
    <citation type="submission" date="2016-02" db="EMBL/GenBank/DDBJ databases">
        <authorList>
            <person name="Wen L."/>
            <person name="He K."/>
            <person name="Yang H."/>
        </authorList>
    </citation>
    <scope>NUCLEOTIDE SEQUENCE [LARGE SCALE GENOMIC DNA]</scope>
    <source>
        <strain evidence="2 3">AGD 8-3</strain>
    </source>
</reference>
<name>A0A0X8HGY1_9GAMM</name>
<dbReference type="RefSeq" id="WP_066451747.1">
    <property type="nucleotide sequence ID" value="NZ_CP014226.1"/>
</dbReference>
<dbReference type="AlphaFoldDB" id="A0A0X8HGY1"/>
<dbReference type="STRING" id="507626.LOKO_03336"/>
<gene>
    <name evidence="2" type="ORF">LOKO_03336</name>
</gene>
<dbReference type="Pfam" id="PF12281">
    <property type="entry name" value="NTP_transf_8"/>
    <property type="match status" value="1"/>
</dbReference>
<reference evidence="2 3" key="1">
    <citation type="journal article" date="2016" name="Genome Announc.">
        <title>Draft Genome Sequence of 'Halomonas chromatireducens' Strain AGD 8-3, a Haloalkaliphilic Chromate- and Selenite-Reducing Gammaproteobacterium.</title>
        <authorList>
            <person name="Sharko F.S."/>
            <person name="Shapovalova A.A."/>
            <person name="Tsygankova S.V."/>
            <person name="Komova A.V."/>
            <person name="Boulygina E.S."/>
            <person name="Teslyuk A.B."/>
            <person name="Gotovtsev P.M."/>
            <person name="Namsaraev Z.B."/>
            <person name="Khijniak T.V."/>
            <person name="Nedoluzhko A.V."/>
            <person name="Vasilov R.G."/>
        </authorList>
    </citation>
    <scope>NUCLEOTIDE SEQUENCE [LARGE SCALE GENOMIC DNA]</scope>
    <source>
        <strain evidence="2 3">AGD 8-3</strain>
    </source>
</reference>
<feature type="domain" description="Nucleotidyltransferase-like" evidence="1">
    <location>
        <begin position="113"/>
        <end position="318"/>
    </location>
</feature>
<dbReference type="EMBL" id="CP014226">
    <property type="protein sequence ID" value="AMD02380.1"/>
    <property type="molecule type" value="Genomic_DNA"/>
</dbReference>
<dbReference type="OrthoDB" id="6142474at2"/>
<evidence type="ECO:0000313" key="3">
    <source>
        <dbReference type="Proteomes" id="UP000063387"/>
    </source>
</evidence>
<dbReference type="Proteomes" id="UP000063387">
    <property type="component" value="Chromosome"/>
</dbReference>
<dbReference type="PATRIC" id="fig|507626.3.peg.3335"/>
<dbReference type="KEGG" id="hco:LOKO_03336"/>
<accession>A0A0X8HGY1</accession>
<evidence type="ECO:0000259" key="1">
    <source>
        <dbReference type="Pfam" id="PF12281"/>
    </source>
</evidence>